<protein>
    <recommendedName>
        <fullName evidence="2">3-hydroxyisobutyryl-CoA hydrolase</fullName>
        <ecNumber evidence="2">3.1.2.4</ecNumber>
    </recommendedName>
</protein>
<sequence length="420" mass="47911">MFILNRPEKLNALTLGMIRNLGPQLKAWDVSKLAKVILIKGVGDGRFCAGDDILDVLLKVRSKDPDSLHHFREKFRLAHMISTLRTPYMAILDGYALGGALGIFAHSPFRIATERTIFSMPETSIGLCPSSGATFFMPKLDGEIGTYLALTGSRLTGVDTFYTGIATHYVPSSRLTALEDRLIDLETSDHEIIHRVIEEFVEPAAQPRHVGFPQDVRQAIDRCFKYDTVQDILAALDREKSTTWVRETRQKLLSNSPTSLHVTLRSLRKGQAMTLCECLRMEFDLMQKFMVTRDFHTGVDAAFLAKPRSKPRWENVTSHTDLDALYFERPSPNALDFPQRSHDMRQYPYRRFNLPSEQDIAEAVTGQGSEFGFENRLKTTQEVLDWFMQGHKGKRGVREKVLDVLERKTKTVEDQLEWEE</sequence>
<dbReference type="STRING" id="13706.A0A1X2HHR7"/>
<feature type="domain" description="Enoyl-CoA hydratase/isomerase" evidence="4">
    <location>
        <begin position="2"/>
        <end position="317"/>
    </location>
</feature>
<dbReference type="Pfam" id="PF16113">
    <property type="entry name" value="ECH_2"/>
    <property type="match status" value="1"/>
</dbReference>
<dbReference type="EMBL" id="MCGN01000003">
    <property type="protein sequence ID" value="ORY98643.1"/>
    <property type="molecule type" value="Genomic_DNA"/>
</dbReference>
<dbReference type="SUPFAM" id="SSF52096">
    <property type="entry name" value="ClpP/crotonase"/>
    <property type="match status" value="1"/>
</dbReference>
<dbReference type="InterPro" id="IPR045004">
    <property type="entry name" value="ECH_dom"/>
</dbReference>
<keyword evidence="6" id="KW-1185">Reference proteome</keyword>
<dbReference type="GO" id="GO:0005739">
    <property type="term" value="C:mitochondrion"/>
    <property type="evidence" value="ECO:0007669"/>
    <property type="project" value="TreeGrafter"/>
</dbReference>
<dbReference type="NCBIfam" id="NF004127">
    <property type="entry name" value="PRK05617.1"/>
    <property type="match status" value="1"/>
</dbReference>
<name>A0A1X2HHR7_SYNRA</name>
<dbReference type="OMA" id="CIWNGYA"/>
<dbReference type="Gene3D" id="3.90.226.10">
    <property type="entry name" value="2-enoyl-CoA Hydratase, Chain A, domain 1"/>
    <property type="match status" value="1"/>
</dbReference>
<proteinExistence type="predicted"/>
<dbReference type="PANTHER" id="PTHR43176">
    <property type="entry name" value="3-HYDROXYISOBUTYRYL-COA HYDROLASE-RELATED"/>
    <property type="match status" value="1"/>
</dbReference>
<comment type="caution">
    <text evidence="5">The sequence shown here is derived from an EMBL/GenBank/DDBJ whole genome shotgun (WGS) entry which is preliminary data.</text>
</comment>
<comment type="catalytic activity">
    <reaction evidence="1">
        <text>3-hydroxy-2-methylpropanoyl-CoA + H2O = 3-hydroxy-2-methylpropanoate + CoA + H(+)</text>
        <dbReference type="Rhea" id="RHEA:20888"/>
        <dbReference type="ChEBI" id="CHEBI:11805"/>
        <dbReference type="ChEBI" id="CHEBI:15377"/>
        <dbReference type="ChEBI" id="CHEBI:15378"/>
        <dbReference type="ChEBI" id="CHEBI:57287"/>
        <dbReference type="ChEBI" id="CHEBI:57340"/>
        <dbReference type="EC" id="3.1.2.4"/>
    </reaction>
</comment>
<evidence type="ECO:0000256" key="3">
    <source>
        <dbReference type="ARBA" id="ARBA00022801"/>
    </source>
</evidence>
<dbReference type="GO" id="GO:0003860">
    <property type="term" value="F:3-hydroxyisobutyryl-CoA hydrolase activity"/>
    <property type="evidence" value="ECO:0007669"/>
    <property type="project" value="UniProtKB-EC"/>
</dbReference>
<accession>A0A1X2HHR7</accession>
<evidence type="ECO:0000313" key="6">
    <source>
        <dbReference type="Proteomes" id="UP000242180"/>
    </source>
</evidence>
<dbReference type="GO" id="GO:0006574">
    <property type="term" value="P:L-valine catabolic process"/>
    <property type="evidence" value="ECO:0007669"/>
    <property type="project" value="TreeGrafter"/>
</dbReference>
<dbReference type="InParanoid" id="A0A1X2HHR7"/>
<organism evidence="5 6">
    <name type="scientific">Syncephalastrum racemosum</name>
    <name type="common">Filamentous fungus</name>
    <dbReference type="NCBI Taxonomy" id="13706"/>
    <lineage>
        <taxon>Eukaryota</taxon>
        <taxon>Fungi</taxon>
        <taxon>Fungi incertae sedis</taxon>
        <taxon>Mucoromycota</taxon>
        <taxon>Mucoromycotina</taxon>
        <taxon>Mucoromycetes</taxon>
        <taxon>Mucorales</taxon>
        <taxon>Syncephalastraceae</taxon>
        <taxon>Syncephalastrum</taxon>
    </lineage>
</organism>
<reference evidence="5 6" key="1">
    <citation type="submission" date="2016-07" db="EMBL/GenBank/DDBJ databases">
        <title>Pervasive Adenine N6-methylation of Active Genes in Fungi.</title>
        <authorList>
            <consortium name="DOE Joint Genome Institute"/>
            <person name="Mondo S.J."/>
            <person name="Dannebaum R.O."/>
            <person name="Kuo R.C."/>
            <person name="Labutti K."/>
            <person name="Haridas S."/>
            <person name="Kuo A."/>
            <person name="Salamov A."/>
            <person name="Ahrendt S.R."/>
            <person name="Lipzen A."/>
            <person name="Sullivan W."/>
            <person name="Andreopoulos W.B."/>
            <person name="Clum A."/>
            <person name="Lindquist E."/>
            <person name="Daum C."/>
            <person name="Ramamoorthy G.K."/>
            <person name="Gryganskyi A."/>
            <person name="Culley D."/>
            <person name="Magnuson J.K."/>
            <person name="James T.Y."/>
            <person name="O'Malley M.A."/>
            <person name="Stajich J.E."/>
            <person name="Spatafora J.W."/>
            <person name="Visel A."/>
            <person name="Grigoriev I.V."/>
        </authorList>
    </citation>
    <scope>NUCLEOTIDE SEQUENCE [LARGE SCALE GENOMIC DNA]</scope>
    <source>
        <strain evidence="5 6">NRRL 2496</strain>
    </source>
</reference>
<dbReference type="PANTHER" id="PTHR43176:SF3">
    <property type="entry name" value="3-HYDROXYISOBUTYRYL-COA HYDROLASE, MITOCHONDRIAL"/>
    <property type="match status" value="1"/>
</dbReference>
<dbReference type="InterPro" id="IPR029045">
    <property type="entry name" value="ClpP/crotonase-like_dom_sf"/>
</dbReference>
<dbReference type="EC" id="3.1.2.4" evidence="2"/>
<dbReference type="CDD" id="cd06558">
    <property type="entry name" value="crotonase-like"/>
    <property type="match status" value="1"/>
</dbReference>
<dbReference type="Proteomes" id="UP000242180">
    <property type="component" value="Unassembled WGS sequence"/>
</dbReference>
<dbReference type="InterPro" id="IPR032259">
    <property type="entry name" value="HIBYL-CoA-H"/>
</dbReference>
<evidence type="ECO:0000259" key="4">
    <source>
        <dbReference type="Pfam" id="PF16113"/>
    </source>
</evidence>
<dbReference type="FunCoup" id="A0A1X2HHR7">
    <property type="interactions" value="442"/>
</dbReference>
<dbReference type="AlphaFoldDB" id="A0A1X2HHR7"/>
<evidence type="ECO:0000256" key="2">
    <source>
        <dbReference type="ARBA" id="ARBA00011915"/>
    </source>
</evidence>
<evidence type="ECO:0000313" key="5">
    <source>
        <dbReference type="EMBL" id="ORY98643.1"/>
    </source>
</evidence>
<keyword evidence="3" id="KW-0378">Hydrolase</keyword>
<evidence type="ECO:0000256" key="1">
    <source>
        <dbReference type="ARBA" id="ARBA00001709"/>
    </source>
</evidence>
<gene>
    <name evidence="5" type="ORF">BCR43DRAFT_487879</name>
</gene>
<dbReference type="OrthoDB" id="1737613at2759"/>